<dbReference type="EMBL" id="WOCD01000002">
    <property type="protein sequence ID" value="MUH71765.1"/>
    <property type="molecule type" value="Genomic_DNA"/>
</dbReference>
<feature type="transmembrane region" description="Helical" evidence="4">
    <location>
        <begin position="31"/>
        <end position="51"/>
    </location>
</feature>
<gene>
    <name evidence="6" type="ORF">GNP35_04280</name>
</gene>
<keyword evidence="7" id="KW-1185">Reference proteome</keyword>
<dbReference type="SMART" id="SM00267">
    <property type="entry name" value="GGDEF"/>
    <property type="match status" value="1"/>
</dbReference>
<dbReference type="InterPro" id="IPR000160">
    <property type="entry name" value="GGDEF_dom"/>
</dbReference>
<proteinExistence type="predicted"/>
<keyword evidence="4" id="KW-0812">Transmembrane</keyword>
<feature type="domain" description="GGDEF" evidence="5">
    <location>
        <begin position="422"/>
        <end position="561"/>
    </location>
</feature>
<accession>A0A6N8F5D6</accession>
<dbReference type="Gene3D" id="3.30.70.270">
    <property type="match status" value="1"/>
</dbReference>
<evidence type="ECO:0000256" key="1">
    <source>
        <dbReference type="ARBA" id="ARBA00001946"/>
    </source>
</evidence>
<dbReference type="Gene3D" id="6.10.340.10">
    <property type="match status" value="1"/>
</dbReference>
<comment type="cofactor">
    <cofactor evidence="1">
        <name>Mg(2+)</name>
        <dbReference type="ChEBI" id="CHEBI:18420"/>
    </cofactor>
</comment>
<name>A0A6N8F5D6_9GAMM</name>
<dbReference type="AlphaFoldDB" id="A0A6N8F5D6"/>
<comment type="caution">
    <text evidence="6">The sequence shown here is derived from an EMBL/GenBank/DDBJ whole genome shotgun (WGS) entry which is preliminary data.</text>
</comment>
<reference evidence="6 7" key="1">
    <citation type="submission" date="2019-11" db="EMBL/GenBank/DDBJ databases">
        <title>P. haliotis isolates from Z. marina roots.</title>
        <authorList>
            <person name="Cohen M."/>
            <person name="Jospin G."/>
            <person name="Eisen J.A."/>
            <person name="Coil D.A."/>
        </authorList>
    </citation>
    <scope>NUCLEOTIDE SEQUENCE [LARGE SCALE GENOMIC DNA]</scope>
    <source>
        <strain evidence="6 7">UCD-MCMsp1aY</strain>
    </source>
</reference>
<dbReference type="RefSeq" id="WP_155694829.1">
    <property type="nucleotide sequence ID" value="NZ_WOCD01000002.1"/>
</dbReference>
<dbReference type="EC" id="2.7.7.65" evidence="2"/>
<evidence type="ECO:0000256" key="4">
    <source>
        <dbReference type="SAM" id="Phobius"/>
    </source>
</evidence>
<dbReference type="InterPro" id="IPR043128">
    <property type="entry name" value="Rev_trsase/Diguanyl_cyclase"/>
</dbReference>
<keyword evidence="4" id="KW-0472">Membrane</keyword>
<dbReference type="SUPFAM" id="SSF55073">
    <property type="entry name" value="Nucleotide cyclase"/>
    <property type="match status" value="1"/>
</dbReference>
<comment type="catalytic activity">
    <reaction evidence="3">
        <text>2 GTP = 3',3'-c-di-GMP + 2 diphosphate</text>
        <dbReference type="Rhea" id="RHEA:24898"/>
        <dbReference type="ChEBI" id="CHEBI:33019"/>
        <dbReference type="ChEBI" id="CHEBI:37565"/>
        <dbReference type="ChEBI" id="CHEBI:58805"/>
        <dbReference type="EC" id="2.7.7.65"/>
    </reaction>
</comment>
<evidence type="ECO:0000313" key="7">
    <source>
        <dbReference type="Proteomes" id="UP000439994"/>
    </source>
</evidence>
<keyword evidence="4" id="KW-1133">Transmembrane helix</keyword>
<dbReference type="PROSITE" id="PS50887">
    <property type="entry name" value="GGDEF"/>
    <property type="match status" value="1"/>
</dbReference>
<evidence type="ECO:0000313" key="6">
    <source>
        <dbReference type="EMBL" id="MUH71765.1"/>
    </source>
</evidence>
<evidence type="ECO:0000256" key="2">
    <source>
        <dbReference type="ARBA" id="ARBA00012528"/>
    </source>
</evidence>
<dbReference type="InterPro" id="IPR029787">
    <property type="entry name" value="Nucleotide_cyclase"/>
</dbReference>
<dbReference type="OrthoDB" id="5756373at2"/>
<dbReference type="CDD" id="cd01949">
    <property type="entry name" value="GGDEF"/>
    <property type="match status" value="1"/>
</dbReference>
<evidence type="ECO:0000256" key="3">
    <source>
        <dbReference type="ARBA" id="ARBA00034247"/>
    </source>
</evidence>
<sequence length="566" mass="63393">MSAHLNKDSNSVINMDLLDNSKNRYSIKNKLFLGLSLIFTIFLGLTALTIFRLSEFENVLINIQQVSVPTAIQAGKTYSQVNTLIFLTERLINVQSGAAKRATNEQIQSLIYTLKSDSLQLSQQSYGNTQLKAIIVELQELDELINQRLENKRSFDEKLQLLYTLFNNMPDLDDIESRTSLVDGQLLITNIFANSAQLTFLNRLHLVRQIEHTLQKDLESLLSNYVEGSNTKASKEALVFLSKLQTLLLAPDGLVNTRIKQLRIEGRAIGRGNFMRNLIMDYANQAEYTSFNINNKVLDETKSATKAISTQLTVVVIAFILSLSLFVLIAVYLRNKVVGRLINLNKGVNRRLNGSLDDVIDKGSDEISDIADTFNIFANTVELQKQTLEELSSLDGLTGIANRRAFDDRLSNAIASSQRSKSPLSLLIIDVDYFKPYNDNYGHAKGDDCLKKVARIIDQELPRETDFVARYGGEEFACILPETDEAGAKVTAQKLITAVYSAMIPHSFSEIDDRLTISVGIVVDYFDTNKVITELDLITQADTALYQSKLKGRNRFTVSQGSTLKK</sequence>
<protein>
    <recommendedName>
        <fullName evidence="2">diguanylate cyclase</fullName>
        <ecNumber evidence="2">2.7.7.65</ecNumber>
    </recommendedName>
</protein>
<dbReference type="PANTHER" id="PTHR45138">
    <property type="entry name" value="REGULATORY COMPONENTS OF SENSORY TRANSDUCTION SYSTEM"/>
    <property type="match status" value="1"/>
</dbReference>
<feature type="transmembrane region" description="Helical" evidence="4">
    <location>
        <begin position="312"/>
        <end position="333"/>
    </location>
</feature>
<dbReference type="FunFam" id="3.30.70.270:FF:000001">
    <property type="entry name" value="Diguanylate cyclase domain protein"/>
    <property type="match status" value="1"/>
</dbReference>
<dbReference type="InterPro" id="IPR050469">
    <property type="entry name" value="Diguanylate_Cyclase"/>
</dbReference>
<dbReference type="Pfam" id="PF00990">
    <property type="entry name" value="GGDEF"/>
    <property type="match status" value="1"/>
</dbReference>
<dbReference type="Proteomes" id="UP000439994">
    <property type="component" value="Unassembled WGS sequence"/>
</dbReference>
<dbReference type="NCBIfam" id="TIGR00254">
    <property type="entry name" value="GGDEF"/>
    <property type="match status" value="1"/>
</dbReference>
<dbReference type="GO" id="GO:0052621">
    <property type="term" value="F:diguanylate cyclase activity"/>
    <property type="evidence" value="ECO:0007669"/>
    <property type="project" value="UniProtKB-EC"/>
</dbReference>
<organism evidence="6 7">
    <name type="scientific">Psychrosphaera haliotis</name>
    <dbReference type="NCBI Taxonomy" id="555083"/>
    <lineage>
        <taxon>Bacteria</taxon>
        <taxon>Pseudomonadati</taxon>
        <taxon>Pseudomonadota</taxon>
        <taxon>Gammaproteobacteria</taxon>
        <taxon>Alteromonadales</taxon>
        <taxon>Pseudoalteromonadaceae</taxon>
        <taxon>Psychrosphaera</taxon>
    </lineage>
</organism>
<dbReference type="PANTHER" id="PTHR45138:SF9">
    <property type="entry name" value="DIGUANYLATE CYCLASE DGCM-RELATED"/>
    <property type="match status" value="1"/>
</dbReference>
<evidence type="ECO:0000259" key="5">
    <source>
        <dbReference type="PROSITE" id="PS50887"/>
    </source>
</evidence>